<gene>
    <name evidence="2" type="ORF">RBATCC27255_01193</name>
</gene>
<proteinExistence type="predicted"/>
<evidence type="ECO:0000256" key="1">
    <source>
        <dbReference type="SAM" id="Phobius"/>
    </source>
</evidence>
<evidence type="ECO:0000313" key="3">
    <source>
        <dbReference type="Proteomes" id="UP000233425"/>
    </source>
</evidence>
<keyword evidence="1" id="KW-1133">Transmembrane helix</keyword>
<keyword evidence="3" id="KW-1185">Reference proteome</keyword>
<organism evidence="2 3">
    <name type="scientific">Ruminococcus bromii</name>
    <dbReference type="NCBI Taxonomy" id="40518"/>
    <lineage>
        <taxon>Bacteria</taxon>
        <taxon>Bacillati</taxon>
        <taxon>Bacillota</taxon>
        <taxon>Clostridia</taxon>
        <taxon>Eubacteriales</taxon>
        <taxon>Oscillospiraceae</taxon>
        <taxon>Ruminococcus</taxon>
    </lineage>
</organism>
<reference evidence="2" key="1">
    <citation type="journal article" date="2018" name="Environ. Microbiol.">
        <title>Sporulation capability and amylosome conservation among diverse human colonic and rumen isolates of the keystone starch-degrader Ruminococcus bromii.</title>
        <authorList>
            <person name="Mukhopadhya I."/>
            <person name="Morais S."/>
            <person name="Laverde-Gomez J."/>
            <person name="Sheridan P.O."/>
            <person name="Walker A.W."/>
            <person name="Kelly W."/>
            <person name="Klieve A.V."/>
            <person name="Ouwerkerk D."/>
            <person name="Duncan S.H."/>
            <person name="Louis P."/>
            <person name="Koropatkin N."/>
            <person name="Cockburn D."/>
            <person name="Kibler R."/>
            <person name="Cooper P.J."/>
            <person name="Sandoval C."/>
            <person name="Crost E."/>
            <person name="Juge N."/>
            <person name="Bayer E.A."/>
            <person name="Flint H.J."/>
        </authorList>
    </citation>
    <scope>NUCLEOTIDE SEQUENCE [LARGE SCALE GENOMIC DNA]</scope>
    <source>
        <strain evidence="2">ATCC 27255</strain>
    </source>
</reference>
<keyword evidence="1" id="KW-0472">Membrane</keyword>
<sequence>MVNLEVVGENLRWYLHIYINNKSYCLSKDNPSFNIELPQGKHTMIVIGTKMKDYNLESTLKSMSFSFRPTLFQGYKNRGILNHILSWNNKTNFFIKKIEIDIRSNSKISFSVGNYIRYNFFDAKEVVKDIHITKNAHVKSVAVESYDFVSRKQKIRYCLVQLLLLLTKYAINIYFAVSEMCLDVQYIIDPESVSFVYARHDYKFDIIFSSLLFGAYLFRFVFYLVKWIKWVRDDSDVLKPN</sequence>
<dbReference type="EMBL" id="NNSR01000056">
    <property type="protein sequence ID" value="PKD29366.1"/>
    <property type="molecule type" value="Genomic_DNA"/>
</dbReference>
<comment type="caution">
    <text evidence="2">The sequence shown here is derived from an EMBL/GenBank/DDBJ whole genome shotgun (WGS) entry which is preliminary data.</text>
</comment>
<feature type="transmembrane region" description="Helical" evidence="1">
    <location>
        <begin position="157"/>
        <end position="177"/>
    </location>
</feature>
<dbReference type="Proteomes" id="UP000233425">
    <property type="component" value="Unassembled WGS sequence"/>
</dbReference>
<evidence type="ECO:0000313" key="2">
    <source>
        <dbReference type="EMBL" id="PKD29366.1"/>
    </source>
</evidence>
<protein>
    <submittedName>
        <fullName evidence="2">Uncharacterized protein</fullName>
    </submittedName>
</protein>
<accession>A0A2N0UQX6</accession>
<feature type="transmembrane region" description="Helical" evidence="1">
    <location>
        <begin position="206"/>
        <end position="225"/>
    </location>
</feature>
<keyword evidence="1" id="KW-0812">Transmembrane</keyword>
<name>A0A2N0UQX6_9FIRM</name>
<dbReference type="RefSeq" id="WP_101029190.1">
    <property type="nucleotide sequence ID" value="NZ_CABMMZ010000056.1"/>
</dbReference>
<dbReference type="AlphaFoldDB" id="A0A2N0UQX6"/>